<reference evidence="2" key="1">
    <citation type="journal article" date="2020" name="bioRxiv">
        <title>Comparative genomics of Chlamydomonas.</title>
        <authorList>
            <person name="Craig R.J."/>
            <person name="Hasan A.R."/>
            <person name="Ness R.W."/>
            <person name="Keightley P.D."/>
        </authorList>
    </citation>
    <scope>NUCLEOTIDE SEQUENCE</scope>
    <source>
        <strain evidence="2">CCAP 11/70</strain>
    </source>
</reference>
<comment type="caution">
    <text evidence="2">The sequence shown here is derived from an EMBL/GenBank/DDBJ whole genome shotgun (WGS) entry which is preliminary data.</text>
</comment>
<feature type="region of interest" description="Disordered" evidence="1">
    <location>
        <begin position="40"/>
        <end position="59"/>
    </location>
</feature>
<dbReference type="OrthoDB" id="531882at2759"/>
<gene>
    <name evidence="2" type="ORF">HYH03_012531</name>
</gene>
<evidence type="ECO:0000313" key="3">
    <source>
        <dbReference type="Proteomes" id="UP000612055"/>
    </source>
</evidence>
<accession>A0A835XV53</accession>
<organism evidence="2 3">
    <name type="scientific">Edaphochlamys debaryana</name>
    <dbReference type="NCBI Taxonomy" id="47281"/>
    <lineage>
        <taxon>Eukaryota</taxon>
        <taxon>Viridiplantae</taxon>
        <taxon>Chlorophyta</taxon>
        <taxon>core chlorophytes</taxon>
        <taxon>Chlorophyceae</taxon>
        <taxon>CS clade</taxon>
        <taxon>Chlamydomonadales</taxon>
        <taxon>Chlamydomonadales incertae sedis</taxon>
        <taxon>Edaphochlamys</taxon>
    </lineage>
</organism>
<sequence length="199" mass="19910">MPVSFRVKNSLAGATGRPDVAAFLQATNVVVGWHLSPASTVPTASTSSPSTSISSSSSLAVPIRQEDRLAKLVADAAASRAPAPIRQPPQRTLAALIKASLDLSSKFPVAPLAGFFHGKRLSLSHLARWGELDDATVYAELVRQLGAAPAGLVAQLSFGDGGISALLDAQSGPLLAALAARQAESGAAGGAPAAAGGAA</sequence>
<keyword evidence="3" id="KW-1185">Reference proteome</keyword>
<dbReference type="AlphaFoldDB" id="A0A835XV53"/>
<proteinExistence type="predicted"/>
<evidence type="ECO:0000256" key="1">
    <source>
        <dbReference type="SAM" id="MobiDB-lite"/>
    </source>
</evidence>
<dbReference type="EMBL" id="JAEHOE010000078">
    <property type="protein sequence ID" value="KAG2488901.1"/>
    <property type="molecule type" value="Genomic_DNA"/>
</dbReference>
<evidence type="ECO:0000313" key="2">
    <source>
        <dbReference type="EMBL" id="KAG2488901.1"/>
    </source>
</evidence>
<dbReference type="Proteomes" id="UP000612055">
    <property type="component" value="Unassembled WGS sequence"/>
</dbReference>
<name>A0A835XV53_9CHLO</name>
<protein>
    <submittedName>
        <fullName evidence="2">Uncharacterized protein</fullName>
    </submittedName>
</protein>